<protein>
    <recommendedName>
        <fullName evidence="3">Peptidase S1 domain-containing protein</fullName>
    </recommendedName>
</protein>
<comment type="caution">
    <text evidence="1">The sequence shown here is derived from an EMBL/GenBank/DDBJ whole genome shotgun (WGS) entry which is preliminary data.</text>
</comment>
<dbReference type="SUPFAM" id="SSF50494">
    <property type="entry name" value="Trypsin-like serine proteases"/>
    <property type="match status" value="1"/>
</dbReference>
<sequence>MSTLCDGDFGLTREWAFRPVLRADGSRPLSQRGDSGSSILNSDFAVEGMIWGGDTSAANIEVTYATPISVVIRHVEERIDWVMGSLQWLTSAMDLKMETTLEG</sequence>
<evidence type="ECO:0008006" key="3">
    <source>
        <dbReference type="Google" id="ProtNLM"/>
    </source>
</evidence>
<evidence type="ECO:0000313" key="1">
    <source>
        <dbReference type="EMBL" id="RDW58683.1"/>
    </source>
</evidence>
<name>A0A3D8QA13_9HELO</name>
<dbReference type="EMBL" id="PDLM01000017">
    <property type="protein sequence ID" value="RDW58683.1"/>
    <property type="molecule type" value="Genomic_DNA"/>
</dbReference>
<gene>
    <name evidence="1" type="ORF">BP6252_13159</name>
</gene>
<reference evidence="1 2" key="1">
    <citation type="journal article" date="2018" name="IMA Fungus">
        <title>IMA Genome-F 9: Draft genome sequence of Annulohypoxylon stygium, Aspergillus mulundensis, Berkeleyomyces basicola (syn. Thielaviopsis basicola), Ceratocystis smalleyi, two Cercospora beticola strains, Coleophoma cylindrospora, Fusarium fracticaudum, Phialophora cf. hyalina, and Morchella septimelata.</title>
        <authorList>
            <person name="Wingfield B.D."/>
            <person name="Bills G.F."/>
            <person name="Dong Y."/>
            <person name="Huang W."/>
            <person name="Nel W.J."/>
            <person name="Swalarsk-Parry B.S."/>
            <person name="Vaghefi N."/>
            <person name="Wilken P.M."/>
            <person name="An Z."/>
            <person name="de Beer Z.W."/>
            <person name="De Vos L."/>
            <person name="Chen L."/>
            <person name="Duong T.A."/>
            <person name="Gao Y."/>
            <person name="Hammerbacher A."/>
            <person name="Kikkert J.R."/>
            <person name="Li Y."/>
            <person name="Li H."/>
            <person name="Li K."/>
            <person name="Li Q."/>
            <person name="Liu X."/>
            <person name="Ma X."/>
            <person name="Naidoo K."/>
            <person name="Pethybridge S.J."/>
            <person name="Sun J."/>
            <person name="Steenkamp E.T."/>
            <person name="van der Nest M.A."/>
            <person name="van Wyk S."/>
            <person name="Wingfield M.J."/>
            <person name="Xiong C."/>
            <person name="Yue Q."/>
            <person name="Zhang X."/>
        </authorList>
    </citation>
    <scope>NUCLEOTIDE SEQUENCE [LARGE SCALE GENOMIC DNA]</scope>
    <source>
        <strain evidence="1 2">BP6252</strain>
    </source>
</reference>
<dbReference type="InterPro" id="IPR009003">
    <property type="entry name" value="Peptidase_S1_PA"/>
</dbReference>
<dbReference type="OrthoDB" id="5424209at2759"/>
<dbReference type="AlphaFoldDB" id="A0A3D8QA13"/>
<keyword evidence="2" id="KW-1185">Reference proteome</keyword>
<dbReference type="Proteomes" id="UP000256645">
    <property type="component" value="Unassembled WGS sequence"/>
</dbReference>
<proteinExistence type="predicted"/>
<accession>A0A3D8QA13</accession>
<organism evidence="1 2">
    <name type="scientific">Coleophoma cylindrospora</name>
    <dbReference type="NCBI Taxonomy" id="1849047"/>
    <lineage>
        <taxon>Eukaryota</taxon>
        <taxon>Fungi</taxon>
        <taxon>Dikarya</taxon>
        <taxon>Ascomycota</taxon>
        <taxon>Pezizomycotina</taxon>
        <taxon>Leotiomycetes</taxon>
        <taxon>Helotiales</taxon>
        <taxon>Dermateaceae</taxon>
        <taxon>Coleophoma</taxon>
    </lineage>
</organism>
<evidence type="ECO:0000313" key="2">
    <source>
        <dbReference type="Proteomes" id="UP000256645"/>
    </source>
</evidence>